<feature type="compositionally biased region" description="Pro residues" evidence="1">
    <location>
        <begin position="359"/>
        <end position="371"/>
    </location>
</feature>
<gene>
    <name evidence="2" type="ORF">M231_01945</name>
</gene>
<evidence type="ECO:0008006" key="4">
    <source>
        <dbReference type="Google" id="ProtNLM"/>
    </source>
</evidence>
<feature type="region of interest" description="Disordered" evidence="1">
    <location>
        <begin position="777"/>
        <end position="799"/>
    </location>
</feature>
<feature type="compositionally biased region" description="Polar residues" evidence="1">
    <location>
        <begin position="571"/>
        <end position="584"/>
    </location>
</feature>
<dbReference type="PANTHER" id="PTHR11183">
    <property type="entry name" value="GLYCOGENIN SUBFAMILY MEMBER"/>
    <property type="match status" value="1"/>
</dbReference>
<dbReference type="InterPro" id="IPR002495">
    <property type="entry name" value="Glyco_trans_8"/>
</dbReference>
<dbReference type="InterPro" id="IPR050587">
    <property type="entry name" value="GNT1/Glycosyltrans_8"/>
</dbReference>
<evidence type="ECO:0000256" key="1">
    <source>
        <dbReference type="SAM" id="MobiDB-lite"/>
    </source>
</evidence>
<feature type="region of interest" description="Disordered" evidence="1">
    <location>
        <begin position="359"/>
        <end position="378"/>
    </location>
</feature>
<feature type="compositionally biased region" description="Polar residues" evidence="1">
    <location>
        <begin position="689"/>
        <end position="723"/>
    </location>
</feature>
<evidence type="ECO:0000313" key="2">
    <source>
        <dbReference type="EMBL" id="RXK40694.1"/>
    </source>
</evidence>
<dbReference type="AlphaFoldDB" id="A0A4Q1BRU4"/>
<dbReference type="Proteomes" id="UP000289152">
    <property type="component" value="Unassembled WGS sequence"/>
</dbReference>
<dbReference type="InParanoid" id="A0A4Q1BRU4"/>
<dbReference type="CDD" id="cd02537">
    <property type="entry name" value="GT8_Glycogenin"/>
    <property type="match status" value="1"/>
</dbReference>
<feature type="region of interest" description="Disordered" evidence="1">
    <location>
        <begin position="488"/>
        <end position="507"/>
    </location>
</feature>
<feature type="region of interest" description="Disordered" evidence="1">
    <location>
        <begin position="567"/>
        <end position="752"/>
    </location>
</feature>
<dbReference type="OrthoDB" id="2014201at2759"/>
<proteinExistence type="predicted"/>
<evidence type="ECO:0000313" key="3">
    <source>
        <dbReference type="Proteomes" id="UP000289152"/>
    </source>
</evidence>
<feature type="region of interest" description="Disordered" evidence="1">
    <location>
        <begin position="388"/>
        <end position="408"/>
    </location>
</feature>
<dbReference type="Gene3D" id="3.90.550.10">
    <property type="entry name" value="Spore Coat Polysaccharide Biosynthesis Protein SpsA, Chain A"/>
    <property type="match status" value="1"/>
</dbReference>
<accession>A0A4Q1BRU4</accession>
<feature type="compositionally biased region" description="Pro residues" evidence="1">
    <location>
        <begin position="531"/>
        <end position="541"/>
    </location>
</feature>
<dbReference type="STRING" id="5217.A0A4Q1BRU4"/>
<name>A0A4Q1BRU4_TREME</name>
<dbReference type="SUPFAM" id="SSF53448">
    <property type="entry name" value="Nucleotide-diphospho-sugar transferases"/>
    <property type="match status" value="1"/>
</dbReference>
<dbReference type="GO" id="GO:0016757">
    <property type="term" value="F:glycosyltransferase activity"/>
    <property type="evidence" value="ECO:0007669"/>
    <property type="project" value="InterPro"/>
</dbReference>
<dbReference type="EMBL" id="SDIL01000015">
    <property type="protein sequence ID" value="RXK40694.1"/>
    <property type="molecule type" value="Genomic_DNA"/>
</dbReference>
<dbReference type="FunFam" id="3.90.550.10:FF:000193">
    <property type="entry name" value="Glycogenin glucosyltransferase, putative"/>
    <property type="match status" value="1"/>
</dbReference>
<sequence>MLPNAFITLLTTPSYLPGALVILHSLRELHPDPRQFKIVCLVTPETVDARVIGQLREAGFDLIIGVEPIASGEQGQDGLNLMGRPDLNLALTKLHLFRLAPLFSTIIYLDADVLPIRPLDHLFTATEPHVLSACPDTGWPDCFNSGVMVIRPRESDFLGMQNLLKGGEGSDGVYRAGNGSFDGADQGVLNEWFSEEGGGGDWHRLPFTYNVTPTAAYQYTPAYKRYGHKINAVHFIGPHKPWSNLSTRPARFSTTQNKPQAFDYPSLIDRWYGVYDRNVRPAQAHQPDIVKRFAVPENVAVWNQPTLSGTPHQPDDRMDLEELKAAAERGVNAFSSGQYTSLPLEGRVNLMMPKPQPALIPPPLPPQPPSPTISATPHTISVPLPQTIQQQTQQPATWDATHHAPPSHGRPEMEIHMNTHYEPAWEQPASVQSSYFQQPPVYQPEPHYPSIPPNVRNDQWYREFTGTVPSRSLILPVFPWEEPGHHHHRAERVFPPGNTPPPESPHLIKPFIAVQEPTPPVQSPSRSPEHVPAPAPAPPPRSMEEAMASYINAWDVDPKIQRYVDRISGSRRGTSTPSALQSVPGTPRYVPVSYDFDHQQGMDSDGSEDGDDEGGDDESSESLNSSRATSRERPIGDNPISSSNSRKRYRDRYAQTDNPQLADAKVQVVPGGGPSPALRVIDLPPTHPQPRNVSVKPTNNAHIQSQSEPTEIPSRKTSSSSDTARPETALVTPTSDAVALGGSTPVPFPVSHEAPKVRPRIAVHRQTPSTASIASEHLTDSGVPKNPQSVARVWDPSTDPEVMKRETQEMLDRFMRLGSFTKTAVIPK</sequence>
<feature type="region of interest" description="Disordered" evidence="1">
    <location>
        <begin position="516"/>
        <end position="542"/>
    </location>
</feature>
<dbReference type="VEuPathDB" id="FungiDB:TREMEDRAFT_73069"/>
<keyword evidence="3" id="KW-1185">Reference proteome</keyword>
<feature type="compositionally biased region" description="Acidic residues" evidence="1">
    <location>
        <begin position="605"/>
        <end position="620"/>
    </location>
</feature>
<reference evidence="2 3" key="1">
    <citation type="submission" date="2016-06" db="EMBL/GenBank/DDBJ databases">
        <title>Evolution of pathogenesis and genome organization in the Tremellales.</title>
        <authorList>
            <person name="Cuomo C."/>
            <person name="Litvintseva A."/>
            <person name="Heitman J."/>
            <person name="Chen Y."/>
            <person name="Sun S."/>
            <person name="Springer D."/>
            <person name="Dromer F."/>
            <person name="Young S."/>
            <person name="Zeng Q."/>
            <person name="Chapman S."/>
            <person name="Gujja S."/>
            <person name="Saif S."/>
            <person name="Birren B."/>
        </authorList>
    </citation>
    <scope>NUCLEOTIDE SEQUENCE [LARGE SCALE GENOMIC DNA]</scope>
    <source>
        <strain evidence="2 3">ATCC 28783</strain>
    </source>
</reference>
<dbReference type="InterPro" id="IPR029044">
    <property type="entry name" value="Nucleotide-diphossugar_trans"/>
</dbReference>
<organism evidence="2 3">
    <name type="scientific">Tremella mesenterica</name>
    <name type="common">Jelly fungus</name>
    <dbReference type="NCBI Taxonomy" id="5217"/>
    <lineage>
        <taxon>Eukaryota</taxon>
        <taxon>Fungi</taxon>
        <taxon>Dikarya</taxon>
        <taxon>Basidiomycota</taxon>
        <taxon>Agaricomycotina</taxon>
        <taxon>Tremellomycetes</taxon>
        <taxon>Tremellales</taxon>
        <taxon>Tremellaceae</taxon>
        <taxon>Tremella</taxon>
    </lineage>
</organism>
<protein>
    <recommendedName>
        <fullName evidence="4">Glycogenin glucosyltransferase</fullName>
    </recommendedName>
</protein>
<comment type="caution">
    <text evidence="2">The sequence shown here is derived from an EMBL/GenBank/DDBJ whole genome shotgun (WGS) entry which is preliminary data.</text>
</comment>
<dbReference type="Pfam" id="PF01501">
    <property type="entry name" value="Glyco_transf_8"/>
    <property type="match status" value="1"/>
</dbReference>